<protein>
    <recommendedName>
        <fullName evidence="5">DUF262 domain-containing protein</fullName>
    </recommendedName>
</protein>
<name>A0A285C0Z1_9PROT</name>
<dbReference type="OrthoDB" id="3654724at2"/>
<accession>A0A285C0Z1</accession>
<dbReference type="InterPro" id="IPR004919">
    <property type="entry name" value="GmrSD_N"/>
</dbReference>
<feature type="domain" description="GmrSD restriction endonucleases N-terminal" evidence="1">
    <location>
        <begin position="13"/>
        <end position="229"/>
    </location>
</feature>
<dbReference type="Proteomes" id="UP000242498">
    <property type="component" value="Chromosome I"/>
</dbReference>
<feature type="domain" description="GmrSD restriction endonucleases C-terminal" evidence="2">
    <location>
        <begin position="443"/>
        <end position="568"/>
    </location>
</feature>
<proteinExistence type="predicted"/>
<dbReference type="Pfam" id="PF07510">
    <property type="entry name" value="GmrSD_C"/>
    <property type="match status" value="1"/>
</dbReference>
<dbReference type="Pfam" id="PF03235">
    <property type="entry name" value="GmrSD_N"/>
    <property type="match status" value="1"/>
</dbReference>
<dbReference type="AlphaFoldDB" id="A0A285C0Z1"/>
<reference evidence="3 4" key="1">
    <citation type="submission" date="2017-08" db="EMBL/GenBank/DDBJ databases">
        <authorList>
            <person name="de Groot N.N."/>
        </authorList>
    </citation>
    <scope>NUCLEOTIDE SEQUENCE [LARGE SCALE GENOMIC DNA]</scope>
    <source>
        <strain evidence="3 4">Nm15</strain>
    </source>
</reference>
<dbReference type="RefSeq" id="WP_096293354.1">
    <property type="nucleotide sequence ID" value="NZ_LT907782.1"/>
</dbReference>
<evidence type="ECO:0000313" key="4">
    <source>
        <dbReference type="Proteomes" id="UP000242498"/>
    </source>
</evidence>
<dbReference type="EMBL" id="LT907782">
    <property type="protein sequence ID" value="SNX60703.1"/>
    <property type="molecule type" value="Genomic_DNA"/>
</dbReference>
<evidence type="ECO:0000259" key="2">
    <source>
        <dbReference type="Pfam" id="PF07510"/>
    </source>
</evidence>
<evidence type="ECO:0000259" key="1">
    <source>
        <dbReference type="Pfam" id="PF03235"/>
    </source>
</evidence>
<gene>
    <name evidence="3" type="ORF">SAMN06296273_2174</name>
</gene>
<dbReference type="PANTHER" id="PTHR35149:SF1">
    <property type="entry name" value="DUF5655 DOMAIN-CONTAINING PROTEIN"/>
    <property type="match status" value="1"/>
</dbReference>
<evidence type="ECO:0000313" key="3">
    <source>
        <dbReference type="EMBL" id="SNX60703.1"/>
    </source>
</evidence>
<dbReference type="PANTHER" id="PTHR35149">
    <property type="entry name" value="SLL5132 PROTEIN"/>
    <property type="match status" value="1"/>
</dbReference>
<evidence type="ECO:0008006" key="5">
    <source>
        <dbReference type="Google" id="ProtNLM"/>
    </source>
</evidence>
<organism evidence="3 4">
    <name type="scientific">Nitrosomonas ureae</name>
    <dbReference type="NCBI Taxonomy" id="44577"/>
    <lineage>
        <taxon>Bacteria</taxon>
        <taxon>Pseudomonadati</taxon>
        <taxon>Pseudomonadota</taxon>
        <taxon>Betaproteobacteria</taxon>
        <taxon>Nitrosomonadales</taxon>
        <taxon>Nitrosomonadaceae</taxon>
        <taxon>Nitrosomonas</taxon>
    </lineage>
</organism>
<dbReference type="InterPro" id="IPR011089">
    <property type="entry name" value="GmrSD_C"/>
</dbReference>
<sequence length="654" mass="76031">MAIEGHQKNIRDLIMGDNMSFHIPIYQRTYTWQATKEVDKLINDIVEFLEEHEGNSKADYYIGNIIVKNQTRGFVTERVVIDGQQRITTTILILCAVRDIYLSKIKTENALESARAICRALFSQEGEHIRIKLNNMEHQRTLNTLLSGELQTIDLADRSTNYWKNYSHIFKRFDEWDEQQLQNFVDILGRVKVVVIFLDEEQDENSVFESINSAGKPLSGADLIKNFIFTFKRFQVSHTEEKHLIDLYTNKFEALFTDLAERENDIETFFREYLAVKTSEKVTKDPKVVHHAFKKWGGDIADFGTCKQLILDLIKWAIIYQTLRVNSHPDFDKNSLGYLRASFLTYATLLMDIVEKLSKIEEGKIVIYDKRLLNKAINKVVAYDACRFLSGDPDKAITRFIPTIPKKLEAQNSNYWHDYAAAFEKLVTSTTEGYRQPSVGLIERRITDINLYGNKKKLLRFLVLIENIDQNEVISFDTGLKGCQIEHIMPQTINGQWANIPESMHQQYLHTLGNLSLTFDNQGLSNKGFSEKKKLLAEKSRIRLNQILLDYDAFDELAIKDRARKILEKFFRGFSIERSDSDSDFEPIPAEITPKVWLENVRRTHDASSLEELINPQSWKSICDFLEIDVGQDSAHRRLEQWRKKNKPQWPSVF</sequence>